<keyword evidence="5" id="KW-0256">Endoplasmic reticulum</keyword>
<keyword evidence="4 8" id="KW-0812">Transmembrane</keyword>
<keyword evidence="3" id="KW-0813">Transport</keyword>
<dbReference type="InterPro" id="IPR013657">
    <property type="entry name" value="SCL35B1-4/HUT1"/>
</dbReference>
<accession>J3JT74</accession>
<evidence type="ECO:0000256" key="1">
    <source>
        <dbReference type="ARBA" id="ARBA00004477"/>
    </source>
</evidence>
<name>J3JT74_DENPD</name>
<evidence type="ECO:0000256" key="7">
    <source>
        <dbReference type="ARBA" id="ARBA00023136"/>
    </source>
</evidence>
<keyword evidence="6 8" id="KW-1133">Transmembrane helix</keyword>
<comment type="subcellular location">
    <subcellularLocation>
        <location evidence="1">Endoplasmic reticulum membrane</location>
        <topology evidence="1">Multi-pass membrane protein</topology>
    </subcellularLocation>
</comment>
<evidence type="ECO:0000313" key="9">
    <source>
        <dbReference type="EMBL" id="AEE61394.1"/>
    </source>
</evidence>
<comment type="similarity">
    <text evidence="2">Belongs to the nucleotide-sugar transporter family. SLC35B subfamily.</text>
</comment>
<evidence type="ECO:0008006" key="10">
    <source>
        <dbReference type="Google" id="ProtNLM"/>
    </source>
</evidence>
<feature type="transmembrane region" description="Helical" evidence="8">
    <location>
        <begin position="50"/>
        <end position="73"/>
    </location>
</feature>
<dbReference type="SUPFAM" id="SSF103481">
    <property type="entry name" value="Multidrug resistance efflux transporter EmrE"/>
    <property type="match status" value="2"/>
</dbReference>
<dbReference type="AlphaFoldDB" id="J3JT74"/>
<organism evidence="9">
    <name type="scientific">Dendroctonus ponderosae</name>
    <name type="common">Mountain pine beetle</name>
    <dbReference type="NCBI Taxonomy" id="77166"/>
    <lineage>
        <taxon>Eukaryota</taxon>
        <taxon>Metazoa</taxon>
        <taxon>Ecdysozoa</taxon>
        <taxon>Arthropoda</taxon>
        <taxon>Hexapoda</taxon>
        <taxon>Insecta</taxon>
        <taxon>Pterygota</taxon>
        <taxon>Neoptera</taxon>
        <taxon>Endopterygota</taxon>
        <taxon>Coleoptera</taxon>
        <taxon>Polyphaga</taxon>
        <taxon>Cucujiformia</taxon>
        <taxon>Curculionidae</taxon>
        <taxon>Scolytinae</taxon>
        <taxon>Dendroctonus</taxon>
    </lineage>
</organism>
<evidence type="ECO:0000256" key="2">
    <source>
        <dbReference type="ARBA" id="ARBA00010694"/>
    </source>
</evidence>
<protein>
    <recommendedName>
        <fullName evidence="10">Sugar phosphate transporter domain-containing protein</fullName>
    </recommendedName>
</protein>
<dbReference type="GO" id="GO:0005789">
    <property type="term" value="C:endoplasmic reticulum membrane"/>
    <property type="evidence" value="ECO:0007669"/>
    <property type="project" value="UniProtKB-SubCell"/>
</dbReference>
<dbReference type="EMBL" id="BT126430">
    <property type="protein sequence ID" value="AEE61394.1"/>
    <property type="molecule type" value="mRNA"/>
</dbReference>
<evidence type="ECO:0000256" key="8">
    <source>
        <dbReference type="SAM" id="Phobius"/>
    </source>
</evidence>
<feature type="transmembrane region" description="Helical" evidence="8">
    <location>
        <begin position="269"/>
        <end position="291"/>
    </location>
</feature>
<dbReference type="GO" id="GO:0000139">
    <property type="term" value="C:Golgi membrane"/>
    <property type="evidence" value="ECO:0007669"/>
    <property type="project" value="TreeGrafter"/>
</dbReference>
<feature type="transmembrane region" description="Helical" evidence="8">
    <location>
        <begin position="7"/>
        <end position="24"/>
    </location>
</feature>
<dbReference type="InterPro" id="IPR037185">
    <property type="entry name" value="EmrE-like"/>
</dbReference>
<feature type="transmembrane region" description="Helical" evidence="8">
    <location>
        <begin position="169"/>
        <end position="191"/>
    </location>
</feature>
<evidence type="ECO:0000256" key="5">
    <source>
        <dbReference type="ARBA" id="ARBA00022824"/>
    </source>
</evidence>
<feature type="transmembrane region" description="Helical" evidence="8">
    <location>
        <begin position="241"/>
        <end position="262"/>
    </location>
</feature>
<sequence>MQNTNNFLFQAGVIFVTYFYYGVLQEKITRGKYVNENVNEKGKIVLENEIFTYSLTLVFILCLVNYFASWLCLKLWPREEDKTPRGYYISVAITYLLGMVCSNMALQWVPYPTQVVGKAAKPIPVMILGVLLGRKSYPLKKYIFVVLIVLGVVFFMFKEKAKTTPQQEIGFGLGELLLVMSLTMDGLTGGVQERIRAEARPSGQQMMKATNCWSIIFLFIPLIVTGEAVAFYYFAQRHPMVITNLLVLGVTQAVGQLFLYSMVSDFGPLVVSVVTTTRKFFTVLGSVILFGNVLTSRQWMGAVLVFTGLFLDAFFSKGSPKKSPATKS</sequence>
<proteinExistence type="evidence at transcript level"/>
<feature type="transmembrane region" description="Helical" evidence="8">
    <location>
        <begin position="85"/>
        <end position="109"/>
    </location>
</feature>
<dbReference type="GO" id="GO:0005460">
    <property type="term" value="F:UDP-glucose transmembrane transporter activity"/>
    <property type="evidence" value="ECO:0007669"/>
    <property type="project" value="TreeGrafter"/>
</dbReference>
<keyword evidence="7 8" id="KW-0472">Membrane</keyword>
<evidence type="ECO:0000256" key="4">
    <source>
        <dbReference type="ARBA" id="ARBA00022692"/>
    </source>
</evidence>
<evidence type="ECO:0000256" key="3">
    <source>
        <dbReference type="ARBA" id="ARBA00022448"/>
    </source>
</evidence>
<dbReference type="PANTHER" id="PTHR10778">
    <property type="entry name" value="SOLUTE CARRIER FAMILY 35 MEMBER B"/>
    <property type="match status" value="1"/>
</dbReference>
<feature type="transmembrane region" description="Helical" evidence="8">
    <location>
        <begin position="212"/>
        <end position="235"/>
    </location>
</feature>
<reference evidence="9" key="1">
    <citation type="journal article" date="2012" name="Insect Biochem. Mol. Biol.">
        <title>Transcriptome and full-length cDNA resources for the mountain pine beetle, Dendroctonus ponderosae Hopkins, a major insect pest of pine forests.</title>
        <authorList>
            <person name="Keeling C.I."/>
            <person name="Henderson H."/>
            <person name="Li M."/>
            <person name="Yuen M."/>
            <person name="Clark E.L."/>
            <person name="Fraser J.D."/>
            <person name="Huber D.P."/>
            <person name="Liao N.Y."/>
            <person name="Roderick Docking T."/>
            <person name="Birol I."/>
            <person name="Chan S.K."/>
            <person name="Taylor G.A."/>
            <person name="Palmquist D."/>
            <person name="Jones S.J."/>
            <person name="Bohlmann J."/>
        </authorList>
    </citation>
    <scope>NUCLEOTIDE SEQUENCE</scope>
    <source>
        <tissue evidence="9">Whole larvae</tissue>
    </source>
</reference>
<feature type="transmembrane region" description="Helical" evidence="8">
    <location>
        <begin position="139"/>
        <end position="157"/>
    </location>
</feature>
<dbReference type="OrthoDB" id="78344at2759"/>
<dbReference type="GO" id="GO:0005459">
    <property type="term" value="F:UDP-galactose transmembrane transporter activity"/>
    <property type="evidence" value="ECO:0007669"/>
    <property type="project" value="TreeGrafter"/>
</dbReference>
<dbReference type="PANTHER" id="PTHR10778:SF10">
    <property type="entry name" value="SOLUTE CARRIER FAMILY 35 MEMBER B1"/>
    <property type="match status" value="1"/>
</dbReference>
<feature type="transmembrane region" description="Helical" evidence="8">
    <location>
        <begin position="297"/>
        <end position="315"/>
    </location>
</feature>
<evidence type="ECO:0000256" key="6">
    <source>
        <dbReference type="ARBA" id="ARBA00022989"/>
    </source>
</evidence>
<dbReference type="Pfam" id="PF08449">
    <property type="entry name" value="UAA"/>
    <property type="match status" value="1"/>
</dbReference>